<dbReference type="Gene3D" id="2.30.30.110">
    <property type="match status" value="1"/>
</dbReference>
<organism evidence="1 2">
    <name type="scientific">Capnocytophaga periodontitidis</name>
    <dbReference type="NCBI Taxonomy" id="2795027"/>
    <lineage>
        <taxon>Bacteria</taxon>
        <taxon>Pseudomonadati</taxon>
        <taxon>Bacteroidota</taxon>
        <taxon>Flavobacteriia</taxon>
        <taxon>Flavobacteriales</taxon>
        <taxon>Flavobacteriaceae</taxon>
        <taxon>Capnocytophaga</taxon>
    </lineage>
</organism>
<name>A0ABS0SPC0_9FLAO</name>
<evidence type="ECO:0000313" key="2">
    <source>
        <dbReference type="Proteomes" id="UP000641139"/>
    </source>
</evidence>
<dbReference type="RefSeq" id="WP_198467122.1">
    <property type="nucleotide sequence ID" value="NZ_JAEFDC010000010.1"/>
</dbReference>
<sequence>MKCRQGDIIEINFHFPDVGFKPHFAIVVSNDELQEIEGYIYVVLISSKQHNPEYSYTLTKEMSSYNFDKQSYVKCQILELSTSRDIIKRVGSIKRTYLLEIQQKIIQSIF</sequence>
<dbReference type="Proteomes" id="UP000641139">
    <property type="component" value="Unassembled WGS sequence"/>
</dbReference>
<dbReference type="SUPFAM" id="SSF50118">
    <property type="entry name" value="Cell growth inhibitor/plasmid maintenance toxic component"/>
    <property type="match status" value="1"/>
</dbReference>
<dbReference type="InterPro" id="IPR003477">
    <property type="entry name" value="PemK-like"/>
</dbReference>
<proteinExistence type="predicted"/>
<dbReference type="InterPro" id="IPR011067">
    <property type="entry name" value="Plasmid_toxin/cell-grow_inhib"/>
</dbReference>
<comment type="caution">
    <text evidence="1">The sequence shown here is derived from an EMBL/GenBank/DDBJ whole genome shotgun (WGS) entry which is preliminary data.</text>
</comment>
<dbReference type="EMBL" id="JAEFDC010000010">
    <property type="protein sequence ID" value="MBI1647562.1"/>
    <property type="molecule type" value="Genomic_DNA"/>
</dbReference>
<evidence type="ECO:0000313" key="1">
    <source>
        <dbReference type="EMBL" id="MBI1647562.1"/>
    </source>
</evidence>
<reference evidence="1 2" key="1">
    <citation type="journal article" date="2021" name="Int. J. Syst. Evol. Microbiol.">
        <title>Capnocytophaga periodontitidis sp. nov., isolated from subgingival plaque of periodontitis patient.</title>
        <authorList>
            <person name="Zhang Y."/>
            <person name="Qiao D."/>
            <person name="Shi W."/>
            <person name="Wu D."/>
            <person name="Cai M."/>
        </authorList>
    </citation>
    <scope>NUCLEOTIDE SEQUENCE [LARGE SCALE GENOMIC DNA]</scope>
    <source>
        <strain evidence="1 2">051621</strain>
    </source>
</reference>
<accession>A0ABS0SPC0</accession>
<keyword evidence="2" id="KW-1185">Reference proteome</keyword>
<protein>
    <submittedName>
        <fullName evidence="1">Type II toxin-antitoxin system PemK/MazF family toxin</fullName>
    </submittedName>
</protein>
<dbReference type="Pfam" id="PF02452">
    <property type="entry name" value="PemK_toxin"/>
    <property type="match status" value="1"/>
</dbReference>
<gene>
    <name evidence="1" type="ORF">I7X30_10900</name>
</gene>